<protein>
    <submittedName>
        <fullName evidence="2">Uncharacterized protein</fullName>
    </submittedName>
</protein>
<gene>
    <name evidence="2" type="ORF">PG999_007326</name>
</gene>
<dbReference type="AlphaFoldDB" id="A0AAW0QXZ7"/>
<feature type="signal peptide" evidence="1">
    <location>
        <begin position="1"/>
        <end position="17"/>
    </location>
</feature>
<evidence type="ECO:0000313" key="3">
    <source>
        <dbReference type="Proteomes" id="UP001392437"/>
    </source>
</evidence>
<name>A0AAW0QXZ7_9PEZI</name>
<feature type="chain" id="PRO_5043934396" evidence="1">
    <location>
        <begin position="18"/>
        <end position="215"/>
    </location>
</feature>
<keyword evidence="3" id="KW-1185">Reference proteome</keyword>
<reference evidence="2 3" key="1">
    <citation type="submission" date="2023-01" db="EMBL/GenBank/DDBJ databases">
        <title>Analysis of 21 Apiospora genomes using comparative genomics revels a genus with tremendous synthesis potential of carbohydrate active enzymes and secondary metabolites.</title>
        <authorList>
            <person name="Sorensen T."/>
        </authorList>
    </citation>
    <scope>NUCLEOTIDE SEQUENCE [LARGE SCALE GENOMIC DNA]</scope>
    <source>
        <strain evidence="2 3">CBS 117206</strain>
    </source>
</reference>
<evidence type="ECO:0000256" key="1">
    <source>
        <dbReference type="SAM" id="SignalP"/>
    </source>
</evidence>
<proteinExistence type="predicted"/>
<evidence type="ECO:0000313" key="2">
    <source>
        <dbReference type="EMBL" id="KAK8115257.1"/>
    </source>
</evidence>
<sequence length="215" mass="23400">MLYQTLLFLDAAAHTMAHPLVSRDEQPWDKNGNLKLTFSKQTVTVGTINLDDVIGKLYDACFTTGLCQTNDITMDGQRYTETSQRDIKLTLRPDGEYQTWIHNGLLDSLAAAVKKIAKCEDTTWYPPNVCNPNNVGPVGFCNTTPEKIKQCEVPAFWGIDYRAGEGAPSNIKTDLDVENTDSKICQDVLTGLSAVAGTVNGVAGGIFSLACLTCT</sequence>
<dbReference type="Proteomes" id="UP001392437">
    <property type="component" value="Unassembled WGS sequence"/>
</dbReference>
<accession>A0AAW0QXZ7</accession>
<dbReference type="EMBL" id="JAQQWP010000006">
    <property type="protein sequence ID" value="KAK8115257.1"/>
    <property type="molecule type" value="Genomic_DNA"/>
</dbReference>
<organism evidence="2 3">
    <name type="scientific">Apiospora kogelbergensis</name>
    <dbReference type="NCBI Taxonomy" id="1337665"/>
    <lineage>
        <taxon>Eukaryota</taxon>
        <taxon>Fungi</taxon>
        <taxon>Dikarya</taxon>
        <taxon>Ascomycota</taxon>
        <taxon>Pezizomycotina</taxon>
        <taxon>Sordariomycetes</taxon>
        <taxon>Xylariomycetidae</taxon>
        <taxon>Amphisphaeriales</taxon>
        <taxon>Apiosporaceae</taxon>
        <taxon>Apiospora</taxon>
    </lineage>
</organism>
<comment type="caution">
    <text evidence="2">The sequence shown here is derived from an EMBL/GenBank/DDBJ whole genome shotgun (WGS) entry which is preliminary data.</text>
</comment>
<keyword evidence="1" id="KW-0732">Signal</keyword>